<gene>
    <name evidence="2" type="ORF">HNP38_002673</name>
</gene>
<sequence>MGKNIEYTHFEDFIVRTPALHFSKEELQNLKPEELLTLFTSDPFFREGVFTASQVLYQEINKSLDKEQLEQKLISSLTKYYVRSKTRCTPFGLFAGCAPGKAGHETNVLLKNKKEYKKHIRLDMELVSKLTSYFSSLPEIQRQIKFSPNNMLYAVDDFYSYVESDVMDNKKIYFKSTTEYNEDLSSALDFCNKSRFFDEIVQFFVNKGFEKKESEEYVESLIESQILASELEISTLDTDPFKTLISKLEHLNLNNNSRSFIKKSKMLMSSFSDISENRDHIAGMEEGADIFTFMEHDIRNIFQTDLQLNAHHNTLSEKTLNKISKALNIIKKLSPASEDDVLKIFKDRFYTKYEGEEVPLLEALDEDFGLGYPHLEEKLMTPLLEKIKFSDKTADKNIRWSSKDSFLSRKLSEFFLNSSTGSPKEIEITDEDLLSIDDENDQDFHDTLSATIEIYKEDKEVIYVPSVSASAAKLLGRFSYFDESMKAIIKKIIKKEEEFLDNDTVFAEITHLPESREGNVILRPQLTDYEIPVLSGSLLSEDHQIRPEDLVLSVKDDRLVLRSIRLNKKIIPRLSSAHYSGHPKNLSIYKFLADFQYQDLQKNIFFDWGILGKTFRYMPRVTYKDIILSKAYWNIMEDDIKYLKKIYRQSDFTEKIGLWRLRNHIPDTVVIKDMDNKLYIDFNNELLTDMFLDSIKNSREIVLEEVLFNDNNMLVKNEENKYFTNEFIVNFYKKNDHERG</sequence>
<comment type="caution">
    <text evidence="2">The sequence shown here is derived from an EMBL/GenBank/DDBJ whole genome shotgun (WGS) entry which is preliminary data.</text>
</comment>
<accession>A0A840KD01</accession>
<organism evidence="2 3">
    <name type="scientific">Chryseobacterium defluvii</name>
    <dbReference type="NCBI Taxonomy" id="160396"/>
    <lineage>
        <taxon>Bacteria</taxon>
        <taxon>Pseudomonadati</taxon>
        <taxon>Bacteroidota</taxon>
        <taxon>Flavobacteriia</taxon>
        <taxon>Flavobacteriales</taxon>
        <taxon>Weeksellaceae</taxon>
        <taxon>Chryseobacterium group</taxon>
        <taxon>Chryseobacterium</taxon>
    </lineage>
</organism>
<evidence type="ECO:0000313" key="3">
    <source>
        <dbReference type="Proteomes" id="UP000592180"/>
    </source>
</evidence>
<dbReference type="Proteomes" id="UP000592180">
    <property type="component" value="Unassembled WGS sequence"/>
</dbReference>
<proteinExistence type="predicted"/>
<protein>
    <recommendedName>
        <fullName evidence="1">Lantibiotic dehydratase N-terminal domain-containing protein</fullName>
    </recommendedName>
</protein>
<evidence type="ECO:0000313" key="2">
    <source>
        <dbReference type="EMBL" id="MBB4807369.1"/>
    </source>
</evidence>
<dbReference type="Pfam" id="PF04738">
    <property type="entry name" value="Lant_dehydr_N"/>
    <property type="match status" value="1"/>
</dbReference>
<dbReference type="AlphaFoldDB" id="A0A840KD01"/>
<evidence type="ECO:0000259" key="1">
    <source>
        <dbReference type="Pfam" id="PF04738"/>
    </source>
</evidence>
<dbReference type="InterPro" id="IPR006827">
    <property type="entry name" value="Lant_deHydtase_N"/>
</dbReference>
<dbReference type="EMBL" id="JACHLE010000003">
    <property type="protein sequence ID" value="MBB4807369.1"/>
    <property type="molecule type" value="Genomic_DNA"/>
</dbReference>
<keyword evidence="3" id="KW-1185">Reference proteome</keyword>
<name>A0A840KD01_9FLAO</name>
<reference evidence="2 3" key="1">
    <citation type="submission" date="2020-08" db="EMBL/GenBank/DDBJ databases">
        <title>Functional genomics of gut bacteria from endangered species of beetles.</title>
        <authorList>
            <person name="Carlos-Shanley C."/>
        </authorList>
    </citation>
    <scope>NUCLEOTIDE SEQUENCE [LARGE SCALE GENOMIC DNA]</scope>
    <source>
        <strain evidence="2 3">S00151</strain>
    </source>
</reference>
<feature type="domain" description="Lantibiotic dehydratase N-terminal" evidence="1">
    <location>
        <begin position="42"/>
        <end position="686"/>
    </location>
</feature>
<dbReference type="RefSeq" id="WP_184190216.1">
    <property type="nucleotide sequence ID" value="NZ_JACHLE010000003.1"/>
</dbReference>